<evidence type="ECO:0000256" key="1">
    <source>
        <dbReference type="SAM" id="Coils"/>
    </source>
</evidence>
<reference evidence="3 4" key="1">
    <citation type="submission" date="2015-07" db="EMBL/GenBank/DDBJ databases">
        <title>The genome of Pseudoloma neurophilia, a relevant intracellular parasite of the zebrafish.</title>
        <authorList>
            <person name="Ndikumana S."/>
            <person name="Pelin A."/>
            <person name="Sanders J."/>
            <person name="Corradi N."/>
        </authorList>
    </citation>
    <scope>NUCLEOTIDE SEQUENCE [LARGE SCALE GENOMIC DNA]</scope>
    <source>
        <strain evidence="3 4">MK1</strain>
    </source>
</reference>
<dbReference type="Proteomes" id="UP000051530">
    <property type="component" value="Unassembled WGS sequence"/>
</dbReference>
<evidence type="ECO:0000256" key="2">
    <source>
        <dbReference type="SAM" id="MobiDB-lite"/>
    </source>
</evidence>
<accession>A0A0R0LUZ2</accession>
<organism evidence="3 4">
    <name type="scientific">Pseudoloma neurophilia</name>
    <dbReference type="NCBI Taxonomy" id="146866"/>
    <lineage>
        <taxon>Eukaryota</taxon>
        <taxon>Fungi</taxon>
        <taxon>Fungi incertae sedis</taxon>
        <taxon>Microsporidia</taxon>
        <taxon>Pseudoloma</taxon>
    </lineage>
</organism>
<keyword evidence="4" id="KW-1185">Reference proteome</keyword>
<dbReference type="OrthoDB" id="2194086at2759"/>
<feature type="region of interest" description="Disordered" evidence="2">
    <location>
        <begin position="294"/>
        <end position="319"/>
    </location>
</feature>
<proteinExistence type="predicted"/>
<protein>
    <submittedName>
        <fullName evidence="3">Uncharacterized protein</fullName>
    </submittedName>
</protein>
<evidence type="ECO:0000313" key="4">
    <source>
        <dbReference type="Proteomes" id="UP000051530"/>
    </source>
</evidence>
<keyword evidence="1" id="KW-0175">Coiled coil</keyword>
<gene>
    <name evidence="3" type="ORF">M153_12380001948</name>
</gene>
<sequence length="390" mass="45846">MRLGIPCKIRKEDFFIILYPRSIVVESKETIDDKPKMKYFIKMVDFGDILIKNEAPEFFVRISSSNTNKNQEGLVINPEVLIAMFESHMDRDLIHSLVKLMEKNCKESLVDLDEQELKKHLNDMDISADSLTKAHFGKTMINYSDKPTSNYTYGNFPSEITSKHQMFELLINSPLLQTVYSFLQSTHQQFFNLLTLSYFFNQKNTKNVIDRRIEEILGVEMDFASRLNIKMGEVEDVQVKEKVHNEKEIPFVPVYPFEEDENIEIEILKDFKMPKIDQLKVQLDPLEIVDVDEENEEQKEIEQRPNEIFPQSDDSVKKPSVSNFRDNLLRISKLVWQNRDNLDKREELKRLCERVESEIQDKELYKRILPSFFLSQGKDSKQPSNKSPSN</sequence>
<dbReference type="EMBL" id="LGUB01000421">
    <property type="protein sequence ID" value="KRH93244.1"/>
    <property type="molecule type" value="Genomic_DNA"/>
</dbReference>
<comment type="caution">
    <text evidence="3">The sequence shown here is derived from an EMBL/GenBank/DDBJ whole genome shotgun (WGS) entry which is preliminary data.</text>
</comment>
<evidence type="ECO:0000313" key="3">
    <source>
        <dbReference type="EMBL" id="KRH93244.1"/>
    </source>
</evidence>
<dbReference type="VEuPathDB" id="MicrosporidiaDB:M153_12380001948"/>
<feature type="coiled-coil region" evidence="1">
    <location>
        <begin position="338"/>
        <end position="365"/>
    </location>
</feature>
<name>A0A0R0LUZ2_9MICR</name>
<dbReference type="AlphaFoldDB" id="A0A0R0LUZ2"/>